<dbReference type="EMBL" id="BGPR01066147">
    <property type="protein sequence ID" value="GBO40793.1"/>
    <property type="molecule type" value="Genomic_DNA"/>
</dbReference>
<protein>
    <submittedName>
        <fullName evidence="1">Uncharacterized protein</fullName>
    </submittedName>
</protein>
<accession>A0A4Y2WTR3</accession>
<dbReference type="Proteomes" id="UP000499080">
    <property type="component" value="Unassembled WGS sequence"/>
</dbReference>
<comment type="caution">
    <text evidence="1">The sequence shown here is derived from an EMBL/GenBank/DDBJ whole genome shotgun (WGS) entry which is preliminary data.</text>
</comment>
<name>A0A4Y2WTR3_ARAVE</name>
<proteinExistence type="predicted"/>
<dbReference type="AlphaFoldDB" id="A0A4Y2WTR3"/>
<sequence>HLERRSLIKCKEFSLGQAISANSLMASLVTFLAFQSTLKIELCHGHRLECRIFRTPVWGVKEEAQIVDCSKAWEKKKKRKALGRVLTH</sequence>
<keyword evidence="2" id="KW-1185">Reference proteome</keyword>
<reference evidence="1 2" key="1">
    <citation type="journal article" date="2019" name="Sci. Rep.">
        <title>Orb-weaving spider Araneus ventricosus genome elucidates the spidroin gene catalogue.</title>
        <authorList>
            <person name="Kono N."/>
            <person name="Nakamura H."/>
            <person name="Ohtoshi R."/>
            <person name="Moran D.A.P."/>
            <person name="Shinohara A."/>
            <person name="Yoshida Y."/>
            <person name="Fujiwara M."/>
            <person name="Mori M."/>
            <person name="Tomita M."/>
            <person name="Arakawa K."/>
        </authorList>
    </citation>
    <scope>NUCLEOTIDE SEQUENCE [LARGE SCALE GENOMIC DNA]</scope>
</reference>
<evidence type="ECO:0000313" key="1">
    <source>
        <dbReference type="EMBL" id="GBO40793.1"/>
    </source>
</evidence>
<feature type="non-terminal residue" evidence="1">
    <location>
        <position position="1"/>
    </location>
</feature>
<evidence type="ECO:0000313" key="2">
    <source>
        <dbReference type="Proteomes" id="UP000499080"/>
    </source>
</evidence>
<organism evidence="1 2">
    <name type="scientific">Araneus ventricosus</name>
    <name type="common">Orbweaver spider</name>
    <name type="synonym">Epeira ventricosa</name>
    <dbReference type="NCBI Taxonomy" id="182803"/>
    <lineage>
        <taxon>Eukaryota</taxon>
        <taxon>Metazoa</taxon>
        <taxon>Ecdysozoa</taxon>
        <taxon>Arthropoda</taxon>
        <taxon>Chelicerata</taxon>
        <taxon>Arachnida</taxon>
        <taxon>Araneae</taxon>
        <taxon>Araneomorphae</taxon>
        <taxon>Entelegynae</taxon>
        <taxon>Araneoidea</taxon>
        <taxon>Araneidae</taxon>
        <taxon>Araneus</taxon>
    </lineage>
</organism>
<gene>
    <name evidence="1" type="ORF">AVEN_211275_1</name>
</gene>